<dbReference type="PANTHER" id="PTHR38849:SF1">
    <property type="entry name" value="SMALL SECRETED PROTEIN"/>
    <property type="match status" value="1"/>
</dbReference>
<evidence type="ECO:0000313" key="3">
    <source>
        <dbReference type="EMBL" id="KAK8114230.1"/>
    </source>
</evidence>
<evidence type="ECO:0000256" key="2">
    <source>
        <dbReference type="SAM" id="SignalP"/>
    </source>
</evidence>
<proteinExistence type="predicted"/>
<feature type="chain" id="PRO_5043743535" evidence="2">
    <location>
        <begin position="19"/>
        <end position="166"/>
    </location>
</feature>
<dbReference type="AlphaFoldDB" id="A0AAW0QQ46"/>
<organism evidence="3 4">
    <name type="scientific">Apiospora kogelbergensis</name>
    <dbReference type="NCBI Taxonomy" id="1337665"/>
    <lineage>
        <taxon>Eukaryota</taxon>
        <taxon>Fungi</taxon>
        <taxon>Dikarya</taxon>
        <taxon>Ascomycota</taxon>
        <taxon>Pezizomycotina</taxon>
        <taxon>Sordariomycetes</taxon>
        <taxon>Xylariomycetidae</taxon>
        <taxon>Amphisphaeriales</taxon>
        <taxon>Apiosporaceae</taxon>
        <taxon>Apiospora</taxon>
    </lineage>
</organism>
<reference evidence="3 4" key="1">
    <citation type="submission" date="2023-01" db="EMBL/GenBank/DDBJ databases">
        <title>Analysis of 21 Apiospora genomes using comparative genomics revels a genus with tremendous synthesis potential of carbohydrate active enzymes and secondary metabolites.</title>
        <authorList>
            <person name="Sorensen T."/>
        </authorList>
    </citation>
    <scope>NUCLEOTIDE SEQUENCE [LARGE SCALE GENOMIC DNA]</scope>
    <source>
        <strain evidence="3 4">CBS 117206</strain>
    </source>
</reference>
<protein>
    <submittedName>
        <fullName evidence="3">Small secreted protein</fullName>
    </submittedName>
</protein>
<accession>A0AAW0QQ46</accession>
<comment type="caution">
    <text evidence="3">The sequence shown here is derived from an EMBL/GenBank/DDBJ whole genome shotgun (WGS) entry which is preliminary data.</text>
</comment>
<evidence type="ECO:0000313" key="4">
    <source>
        <dbReference type="Proteomes" id="UP001392437"/>
    </source>
</evidence>
<gene>
    <name evidence="3" type="ORF">PG999_006299</name>
</gene>
<name>A0AAW0QQ46_9PEZI</name>
<dbReference type="EMBL" id="JAQQWP010000006">
    <property type="protein sequence ID" value="KAK8114230.1"/>
    <property type="molecule type" value="Genomic_DNA"/>
</dbReference>
<keyword evidence="2" id="KW-0732">Signal</keyword>
<feature type="signal peptide" evidence="2">
    <location>
        <begin position="1"/>
        <end position="18"/>
    </location>
</feature>
<feature type="region of interest" description="Disordered" evidence="1">
    <location>
        <begin position="143"/>
        <end position="166"/>
    </location>
</feature>
<dbReference type="PANTHER" id="PTHR38849">
    <property type="entry name" value="SMALL SECRETED PROTEIN"/>
    <property type="match status" value="1"/>
</dbReference>
<keyword evidence="4" id="KW-1185">Reference proteome</keyword>
<sequence length="166" mass="17548">MYITQLATLLALAASTLSLPTGEVQKRALTVRPYADFQISSGTAGNALAEAQAKFPVMSPRATWLLSRPPGETAEAAETDAFNEEVDAASGTAADALKNGKTKNKVLKLFLETTALQIQQAQGGKDNQAKIDKEQKKLDNNVAADKKAAGQASQSVKFTGDVKPKN</sequence>
<dbReference type="Proteomes" id="UP001392437">
    <property type="component" value="Unassembled WGS sequence"/>
</dbReference>
<evidence type="ECO:0000256" key="1">
    <source>
        <dbReference type="SAM" id="MobiDB-lite"/>
    </source>
</evidence>